<sequence>MLDAEPRAALRDWIAARLGAPDLALAEISPLSGGAIQENWRLRCVIGDRARDFVLRKDAAATIASSRTREQEFRLIEAAHRAGVRVPEPVGFCADAGVIGAPFALMGLVPGVGLGPRIVKEAGLGGDRTRLAEELGRQLARIHTILPTGGAPPDLAFLGGPDPDPARAEIRALRASLDGIGATRPAIEWGLRWAERHALPCPAPALVHRDFRTGNYMVDADGLTAILDWEFAGWGDPAQDLGWFCAACWRFGRPDLEAGGIAPRAAFYQGYRQAGGTVDPARVAYWEVMAHLRWAVIALEQGFRHVSGRETSLELALTGRMAAELERAVLRMTAPDAWSA</sequence>
<protein>
    <recommendedName>
        <fullName evidence="1">Aminoglycoside phosphotransferase domain-containing protein</fullName>
    </recommendedName>
</protein>
<dbReference type="Pfam" id="PF01636">
    <property type="entry name" value="APH"/>
    <property type="match status" value="1"/>
</dbReference>
<dbReference type="PANTHER" id="PTHR21310">
    <property type="entry name" value="AMINOGLYCOSIDE PHOSPHOTRANSFERASE-RELATED-RELATED"/>
    <property type="match status" value="1"/>
</dbReference>
<dbReference type="InterPro" id="IPR011009">
    <property type="entry name" value="Kinase-like_dom_sf"/>
</dbReference>
<organism evidence="2 3">
    <name type="scientific">Methylobacterium symbioticum</name>
    <dbReference type="NCBI Taxonomy" id="2584084"/>
    <lineage>
        <taxon>Bacteria</taxon>
        <taxon>Pseudomonadati</taxon>
        <taxon>Pseudomonadota</taxon>
        <taxon>Alphaproteobacteria</taxon>
        <taxon>Hyphomicrobiales</taxon>
        <taxon>Methylobacteriaceae</taxon>
        <taxon>Methylobacterium</taxon>
    </lineage>
</organism>
<accession>A0A509EG01</accession>
<dbReference type="RefSeq" id="WP_142584369.1">
    <property type="nucleotide sequence ID" value="NZ_CABFPH010000059.1"/>
</dbReference>
<feature type="domain" description="Aminoglycoside phosphotransferase" evidence="1">
    <location>
        <begin position="27"/>
        <end position="284"/>
    </location>
</feature>
<dbReference type="AlphaFoldDB" id="A0A509EG01"/>
<dbReference type="CDD" id="cd05154">
    <property type="entry name" value="ACAD10_11_N-like"/>
    <property type="match status" value="1"/>
</dbReference>
<dbReference type="Gene3D" id="3.30.200.20">
    <property type="entry name" value="Phosphorylase Kinase, domain 1"/>
    <property type="match status" value="1"/>
</dbReference>
<dbReference type="OrthoDB" id="3806873at2"/>
<dbReference type="EMBL" id="CABFPH010000059">
    <property type="protein sequence ID" value="VUD73101.1"/>
    <property type="molecule type" value="Genomic_DNA"/>
</dbReference>
<evidence type="ECO:0000313" key="2">
    <source>
        <dbReference type="EMBL" id="VUD73101.1"/>
    </source>
</evidence>
<dbReference type="PANTHER" id="PTHR21310:SF57">
    <property type="entry name" value="BLR2944 PROTEIN"/>
    <property type="match status" value="1"/>
</dbReference>
<dbReference type="InterPro" id="IPR002575">
    <property type="entry name" value="Aminoglycoside_PTrfase"/>
</dbReference>
<proteinExistence type="predicted"/>
<reference evidence="2 3" key="1">
    <citation type="submission" date="2019-06" db="EMBL/GenBank/DDBJ databases">
        <authorList>
            <person name="Rodrigo-Torres L."/>
            <person name="Arahal R. D."/>
            <person name="Lucena T."/>
        </authorList>
    </citation>
    <scope>NUCLEOTIDE SEQUENCE [LARGE SCALE GENOMIC DNA]</scope>
    <source>
        <strain evidence="2 3">SB0023/3</strain>
    </source>
</reference>
<dbReference type="InterPro" id="IPR051678">
    <property type="entry name" value="AGP_Transferase"/>
</dbReference>
<dbReference type="Proteomes" id="UP000410984">
    <property type="component" value="Unassembled WGS sequence"/>
</dbReference>
<evidence type="ECO:0000259" key="1">
    <source>
        <dbReference type="Pfam" id="PF01636"/>
    </source>
</evidence>
<dbReference type="Gene3D" id="3.90.1200.10">
    <property type="match status" value="1"/>
</dbReference>
<dbReference type="InterPro" id="IPR041726">
    <property type="entry name" value="ACAD10_11_N"/>
</dbReference>
<gene>
    <name evidence="2" type="ORF">MET9862_03714</name>
</gene>
<dbReference type="SUPFAM" id="SSF56112">
    <property type="entry name" value="Protein kinase-like (PK-like)"/>
    <property type="match status" value="1"/>
</dbReference>
<evidence type="ECO:0000313" key="3">
    <source>
        <dbReference type="Proteomes" id="UP000410984"/>
    </source>
</evidence>
<keyword evidence="3" id="KW-1185">Reference proteome</keyword>
<name>A0A509EG01_9HYPH</name>